<dbReference type="PANTHER" id="PTHR11207">
    <property type="entry name" value="RIBONUCLEASE III"/>
    <property type="match status" value="1"/>
</dbReference>
<dbReference type="PROSITE" id="PS50142">
    <property type="entry name" value="RNASE_3_2"/>
    <property type="match status" value="1"/>
</dbReference>
<proteinExistence type="predicted"/>
<name>A0A0C3AHM7_SERVB</name>
<reference evidence="9 10" key="1">
    <citation type="submission" date="2014-04" db="EMBL/GenBank/DDBJ databases">
        <authorList>
            <consortium name="DOE Joint Genome Institute"/>
            <person name="Kuo A."/>
            <person name="Zuccaro A."/>
            <person name="Kohler A."/>
            <person name="Nagy L.G."/>
            <person name="Floudas D."/>
            <person name="Copeland A."/>
            <person name="Barry K.W."/>
            <person name="Cichocki N."/>
            <person name="Veneault-Fourrey C."/>
            <person name="LaButti K."/>
            <person name="Lindquist E.A."/>
            <person name="Lipzen A."/>
            <person name="Lundell T."/>
            <person name="Morin E."/>
            <person name="Murat C."/>
            <person name="Sun H."/>
            <person name="Tunlid A."/>
            <person name="Henrissat B."/>
            <person name="Grigoriev I.V."/>
            <person name="Hibbett D.S."/>
            <person name="Martin F."/>
            <person name="Nordberg H.P."/>
            <person name="Cantor M.N."/>
            <person name="Hua S.X."/>
        </authorList>
    </citation>
    <scope>NUCLEOTIDE SEQUENCE [LARGE SCALE GENOMIC DNA]</scope>
    <source>
        <strain evidence="9 10">MAFF 305830</strain>
    </source>
</reference>
<evidence type="ECO:0000256" key="5">
    <source>
        <dbReference type="PROSITE-ProRule" id="PRU00266"/>
    </source>
</evidence>
<dbReference type="GO" id="GO:0003723">
    <property type="term" value="F:RNA binding"/>
    <property type="evidence" value="ECO:0007669"/>
    <property type="project" value="UniProtKB-UniRule"/>
</dbReference>
<evidence type="ECO:0000259" key="7">
    <source>
        <dbReference type="PROSITE" id="PS50137"/>
    </source>
</evidence>
<keyword evidence="10" id="KW-1185">Reference proteome</keyword>
<keyword evidence="2" id="KW-0255">Endonuclease</keyword>
<dbReference type="SMART" id="SM00535">
    <property type="entry name" value="RIBOc"/>
    <property type="match status" value="1"/>
</dbReference>
<dbReference type="InterPro" id="IPR000999">
    <property type="entry name" value="RNase_III_dom"/>
</dbReference>
<evidence type="ECO:0000256" key="1">
    <source>
        <dbReference type="ARBA" id="ARBA00022722"/>
    </source>
</evidence>
<evidence type="ECO:0000313" key="10">
    <source>
        <dbReference type="Proteomes" id="UP000054097"/>
    </source>
</evidence>
<dbReference type="GO" id="GO:0034475">
    <property type="term" value="P:U4 snRNA 3'-end processing"/>
    <property type="evidence" value="ECO:0007669"/>
    <property type="project" value="TreeGrafter"/>
</dbReference>
<dbReference type="OrthoDB" id="2392202at2759"/>
<dbReference type="GO" id="GO:0005654">
    <property type="term" value="C:nucleoplasm"/>
    <property type="evidence" value="ECO:0007669"/>
    <property type="project" value="TreeGrafter"/>
</dbReference>
<dbReference type="Proteomes" id="UP000054097">
    <property type="component" value="Unassembled WGS sequence"/>
</dbReference>
<dbReference type="AlphaFoldDB" id="A0A0C3AHM7"/>
<dbReference type="EMBL" id="KN824327">
    <property type="protein sequence ID" value="KIM24130.1"/>
    <property type="molecule type" value="Genomic_DNA"/>
</dbReference>
<evidence type="ECO:0000256" key="3">
    <source>
        <dbReference type="ARBA" id="ARBA00022801"/>
    </source>
</evidence>
<dbReference type="Gene3D" id="1.10.1520.10">
    <property type="entry name" value="Ribonuclease III domain"/>
    <property type="match status" value="1"/>
</dbReference>
<feature type="compositionally biased region" description="Low complexity" evidence="6">
    <location>
        <begin position="197"/>
        <end position="214"/>
    </location>
</feature>
<evidence type="ECO:0000256" key="2">
    <source>
        <dbReference type="ARBA" id="ARBA00022759"/>
    </source>
</evidence>
<dbReference type="InterPro" id="IPR036389">
    <property type="entry name" value="RNase_III_sf"/>
</dbReference>
<dbReference type="SMART" id="SM00358">
    <property type="entry name" value="DSRM"/>
    <property type="match status" value="1"/>
</dbReference>
<evidence type="ECO:0000256" key="6">
    <source>
        <dbReference type="SAM" id="MobiDB-lite"/>
    </source>
</evidence>
<gene>
    <name evidence="9" type="ORF">M408DRAFT_243709</name>
</gene>
<dbReference type="PROSITE" id="PS50137">
    <property type="entry name" value="DS_RBD"/>
    <property type="match status" value="1"/>
</dbReference>
<dbReference type="HOGENOM" id="CLU_909631_0_0_1"/>
<reference evidence="10" key="2">
    <citation type="submission" date="2015-01" db="EMBL/GenBank/DDBJ databases">
        <title>Evolutionary Origins and Diversification of the Mycorrhizal Mutualists.</title>
        <authorList>
            <consortium name="DOE Joint Genome Institute"/>
            <consortium name="Mycorrhizal Genomics Consortium"/>
            <person name="Kohler A."/>
            <person name="Kuo A."/>
            <person name="Nagy L.G."/>
            <person name="Floudas D."/>
            <person name="Copeland A."/>
            <person name="Barry K.W."/>
            <person name="Cichocki N."/>
            <person name="Veneault-Fourrey C."/>
            <person name="LaButti K."/>
            <person name="Lindquist E.A."/>
            <person name="Lipzen A."/>
            <person name="Lundell T."/>
            <person name="Morin E."/>
            <person name="Murat C."/>
            <person name="Riley R."/>
            <person name="Ohm R."/>
            <person name="Sun H."/>
            <person name="Tunlid A."/>
            <person name="Henrissat B."/>
            <person name="Grigoriev I.V."/>
            <person name="Hibbett D.S."/>
            <person name="Martin F."/>
        </authorList>
    </citation>
    <scope>NUCLEOTIDE SEQUENCE [LARGE SCALE GENOMIC DNA]</scope>
    <source>
        <strain evidence="10">MAFF 305830</strain>
    </source>
</reference>
<evidence type="ECO:0008006" key="11">
    <source>
        <dbReference type="Google" id="ProtNLM"/>
    </source>
</evidence>
<dbReference type="PANTHER" id="PTHR11207:SF0">
    <property type="entry name" value="RIBONUCLEASE 3"/>
    <property type="match status" value="1"/>
</dbReference>
<organism evidence="9 10">
    <name type="scientific">Serendipita vermifera MAFF 305830</name>
    <dbReference type="NCBI Taxonomy" id="933852"/>
    <lineage>
        <taxon>Eukaryota</taxon>
        <taxon>Fungi</taxon>
        <taxon>Dikarya</taxon>
        <taxon>Basidiomycota</taxon>
        <taxon>Agaricomycotina</taxon>
        <taxon>Agaricomycetes</taxon>
        <taxon>Sebacinales</taxon>
        <taxon>Serendipitaceae</taxon>
        <taxon>Serendipita</taxon>
    </lineage>
</organism>
<dbReference type="SUPFAM" id="SSF54768">
    <property type="entry name" value="dsRNA-binding domain-like"/>
    <property type="match status" value="1"/>
</dbReference>
<dbReference type="Pfam" id="PF00636">
    <property type="entry name" value="Ribonuclease_3"/>
    <property type="match status" value="1"/>
</dbReference>
<keyword evidence="4 5" id="KW-0694">RNA-binding</keyword>
<accession>A0A0C3AHM7</accession>
<dbReference type="CDD" id="cd00593">
    <property type="entry name" value="RIBOc"/>
    <property type="match status" value="1"/>
</dbReference>
<keyword evidence="1" id="KW-0540">Nuclease</keyword>
<feature type="domain" description="DRBM" evidence="7">
    <location>
        <begin position="212"/>
        <end position="283"/>
    </location>
</feature>
<feature type="region of interest" description="Disordered" evidence="6">
    <location>
        <begin position="170"/>
        <end position="214"/>
    </location>
</feature>
<sequence>MSFDLRDKHPITPIKDERLRTQVFTHRSATEAPARLAVDREPARDNERLALLGSAVIELLVTAVIECNMPLSRVGEISDTRMLLVTRERMATWADAYGLPQRLIVNPAQRALIPNNENAKAQVFQAYVGALYKDQGIDAVEEWFSPVLDDAVNEIEEIRTAERLEDNKSWRNSISSQATTESFEPAAAPHEPLATGRGSTPAARSPPSGSGSSLSYFNERCSKLLKGAQPIWQVKKDGKDHTPEFTATVTLPGEREPIGIGVASNSKLAKQRAATVALAKLPPQVRV</sequence>
<dbReference type="CDD" id="cd00048">
    <property type="entry name" value="DSRM_SF"/>
    <property type="match status" value="1"/>
</dbReference>
<dbReference type="GO" id="GO:0004525">
    <property type="term" value="F:ribonuclease III activity"/>
    <property type="evidence" value="ECO:0007669"/>
    <property type="project" value="InterPro"/>
</dbReference>
<feature type="compositionally biased region" description="Polar residues" evidence="6">
    <location>
        <begin position="170"/>
        <end position="182"/>
    </location>
</feature>
<feature type="domain" description="RNase III" evidence="8">
    <location>
        <begin position="1"/>
        <end position="136"/>
    </location>
</feature>
<dbReference type="GO" id="GO:0006369">
    <property type="term" value="P:termination of RNA polymerase II transcription"/>
    <property type="evidence" value="ECO:0007669"/>
    <property type="project" value="TreeGrafter"/>
</dbReference>
<dbReference type="Gene3D" id="3.30.160.20">
    <property type="match status" value="1"/>
</dbReference>
<evidence type="ECO:0000256" key="4">
    <source>
        <dbReference type="ARBA" id="ARBA00022884"/>
    </source>
</evidence>
<protein>
    <recommendedName>
        <fullName evidence="11">RNase III domain-containing protein</fullName>
    </recommendedName>
</protein>
<keyword evidence="3" id="KW-0378">Hydrolase</keyword>
<dbReference type="STRING" id="933852.A0A0C3AHM7"/>
<evidence type="ECO:0000259" key="8">
    <source>
        <dbReference type="PROSITE" id="PS50142"/>
    </source>
</evidence>
<dbReference type="GO" id="GO:0006364">
    <property type="term" value="P:rRNA processing"/>
    <property type="evidence" value="ECO:0007669"/>
    <property type="project" value="TreeGrafter"/>
</dbReference>
<evidence type="ECO:0000313" key="9">
    <source>
        <dbReference type="EMBL" id="KIM24130.1"/>
    </source>
</evidence>
<dbReference type="InterPro" id="IPR014720">
    <property type="entry name" value="dsRBD_dom"/>
</dbReference>
<dbReference type="Pfam" id="PF00035">
    <property type="entry name" value="dsrm"/>
    <property type="match status" value="1"/>
</dbReference>
<dbReference type="SUPFAM" id="SSF69065">
    <property type="entry name" value="RNase III domain-like"/>
    <property type="match status" value="1"/>
</dbReference>